<dbReference type="GO" id="GO:0051666">
    <property type="term" value="P:actin cortical patch localization"/>
    <property type="evidence" value="ECO:0007669"/>
    <property type="project" value="InterPro"/>
</dbReference>
<dbReference type="GO" id="GO:0031097">
    <property type="term" value="C:medial cortex"/>
    <property type="evidence" value="ECO:0007669"/>
    <property type="project" value="TreeGrafter"/>
</dbReference>
<evidence type="ECO:0000256" key="3">
    <source>
        <dbReference type="SAM" id="MobiDB-lite"/>
    </source>
</evidence>
<dbReference type="Pfam" id="PF03114">
    <property type="entry name" value="BAR"/>
    <property type="match status" value="1"/>
</dbReference>
<dbReference type="STRING" id="13706.A0A1X2HPN4"/>
<dbReference type="InterPro" id="IPR046982">
    <property type="entry name" value="BIN3/RVS161-like"/>
</dbReference>
<dbReference type="InterPro" id="IPR027267">
    <property type="entry name" value="AH/BAR_dom_sf"/>
</dbReference>
<evidence type="ECO:0000259" key="5">
    <source>
        <dbReference type="PROSITE" id="PS51021"/>
    </source>
</evidence>
<dbReference type="SUPFAM" id="SSF103657">
    <property type="entry name" value="BAR/IMD domain-like"/>
    <property type="match status" value="1"/>
</dbReference>
<feature type="domain" description="BAR" evidence="5">
    <location>
        <begin position="1"/>
        <end position="199"/>
    </location>
</feature>
<dbReference type="PANTHER" id="PTHR47174">
    <property type="entry name" value="BRIDGING INTEGRATOR 3"/>
    <property type="match status" value="1"/>
</dbReference>
<dbReference type="InParanoid" id="A0A1X2HPN4"/>
<comment type="caution">
    <text evidence="6">The sequence shown here is derived from an EMBL/GenBank/DDBJ whole genome shotgun (WGS) entry which is preliminary data.</text>
</comment>
<dbReference type="OrthoDB" id="443981at2759"/>
<dbReference type="PROSITE" id="PS51021">
    <property type="entry name" value="BAR"/>
    <property type="match status" value="1"/>
</dbReference>
<dbReference type="Pfam" id="PF00018">
    <property type="entry name" value="SH3_1"/>
    <property type="match status" value="1"/>
</dbReference>
<feature type="compositionally biased region" description="Low complexity" evidence="3">
    <location>
        <begin position="247"/>
        <end position="256"/>
    </location>
</feature>
<dbReference type="FunFam" id="2.30.30.40:FF:000100">
    <property type="entry name" value="SH3 domain-containing YSC84-like protein 1"/>
    <property type="match status" value="1"/>
</dbReference>
<dbReference type="InterPro" id="IPR004148">
    <property type="entry name" value="BAR_dom"/>
</dbReference>
<evidence type="ECO:0000313" key="6">
    <source>
        <dbReference type="EMBL" id="ORZ01345.1"/>
    </source>
</evidence>
<gene>
    <name evidence="6" type="ORF">BCR43DRAFT_486790</name>
</gene>
<dbReference type="SUPFAM" id="SSF50044">
    <property type="entry name" value="SH3-domain"/>
    <property type="match status" value="1"/>
</dbReference>
<dbReference type="GO" id="GO:0006897">
    <property type="term" value="P:endocytosis"/>
    <property type="evidence" value="ECO:0007669"/>
    <property type="project" value="InterPro"/>
</dbReference>
<dbReference type="InterPro" id="IPR001452">
    <property type="entry name" value="SH3_domain"/>
</dbReference>
<dbReference type="GO" id="GO:0043332">
    <property type="term" value="C:mating projection tip"/>
    <property type="evidence" value="ECO:0007669"/>
    <property type="project" value="TreeGrafter"/>
</dbReference>
<evidence type="ECO:0000313" key="7">
    <source>
        <dbReference type="Proteomes" id="UP000242180"/>
    </source>
</evidence>
<evidence type="ECO:0000256" key="1">
    <source>
        <dbReference type="ARBA" id="ARBA00022443"/>
    </source>
</evidence>
<dbReference type="PRINTS" id="PR00452">
    <property type="entry name" value="SH3DOMAIN"/>
</dbReference>
<evidence type="ECO:0000259" key="4">
    <source>
        <dbReference type="PROSITE" id="PS50002"/>
    </source>
</evidence>
<sequence>MVSFITAIYDTQLGIQPAEGEVQRRFQQTPAEAMQAACDAEAAMGYCRDEVLPELDAVDRDVVRPTLELRDIMKTIQKNMTKRDHKMIDYDRHRSSMSKLKAKEERSFSEEKQIFKIEAQLETATQDYNYMNDMLKQELPRFFHLKAEFIHPVLERFYYLQCRIYGMIYARCHELVNANKDHFVTLQMPLEEGYNWRKAQRDMQAELENLDLLKSGGKAWLTVSGGSNNSKLSLKERAALKQKEAEQQQNDYASSTSPPPPAYSTAAPTAYAPPQAAAQPRSPAAFGTYSRPPVQAPAPPSGGDYVIALYDFDAQAEGDLSFRKDDKIEVVQRSQDENDWWTGRLRGQTGIFPGNYVAPL</sequence>
<feature type="region of interest" description="Disordered" evidence="3">
    <location>
        <begin position="238"/>
        <end position="300"/>
    </location>
</feature>
<dbReference type="Gene3D" id="2.30.30.40">
    <property type="entry name" value="SH3 Domains"/>
    <property type="match status" value="1"/>
</dbReference>
<protein>
    <recommendedName>
        <fullName evidence="8">BAR domain-domain-containing protein</fullName>
    </recommendedName>
</protein>
<feature type="domain" description="SH3" evidence="4">
    <location>
        <begin position="301"/>
        <end position="360"/>
    </location>
</feature>
<dbReference type="EMBL" id="MCGN01000002">
    <property type="protein sequence ID" value="ORZ01345.1"/>
    <property type="molecule type" value="Genomic_DNA"/>
</dbReference>
<accession>A0A1X2HPN4</accession>
<name>A0A1X2HPN4_SYNRA</name>
<dbReference type="Gene3D" id="1.20.1270.60">
    <property type="entry name" value="Arfaptin homology (AH) domain/BAR domain"/>
    <property type="match status" value="1"/>
</dbReference>
<dbReference type="AlphaFoldDB" id="A0A1X2HPN4"/>
<dbReference type="FunCoup" id="A0A1X2HPN4">
    <property type="interactions" value="113"/>
</dbReference>
<dbReference type="PROSITE" id="PS50002">
    <property type="entry name" value="SH3"/>
    <property type="match status" value="1"/>
</dbReference>
<dbReference type="OMA" id="CKIYGMI"/>
<dbReference type="Proteomes" id="UP000242180">
    <property type="component" value="Unassembled WGS sequence"/>
</dbReference>
<dbReference type="SMART" id="SM00721">
    <property type="entry name" value="BAR"/>
    <property type="match status" value="1"/>
</dbReference>
<evidence type="ECO:0008006" key="8">
    <source>
        <dbReference type="Google" id="ProtNLM"/>
    </source>
</evidence>
<dbReference type="PANTHER" id="PTHR47174:SF1">
    <property type="entry name" value="REDUCED VIABILITY UPON STARVATION PROTEIN 167"/>
    <property type="match status" value="1"/>
</dbReference>
<proteinExistence type="predicted"/>
<keyword evidence="1 2" id="KW-0728">SH3 domain</keyword>
<reference evidence="6 7" key="1">
    <citation type="submission" date="2016-07" db="EMBL/GenBank/DDBJ databases">
        <title>Pervasive Adenine N6-methylation of Active Genes in Fungi.</title>
        <authorList>
            <consortium name="DOE Joint Genome Institute"/>
            <person name="Mondo S.J."/>
            <person name="Dannebaum R.O."/>
            <person name="Kuo R.C."/>
            <person name="Labutti K."/>
            <person name="Haridas S."/>
            <person name="Kuo A."/>
            <person name="Salamov A."/>
            <person name="Ahrendt S.R."/>
            <person name="Lipzen A."/>
            <person name="Sullivan W."/>
            <person name="Andreopoulos W.B."/>
            <person name="Clum A."/>
            <person name="Lindquist E."/>
            <person name="Daum C."/>
            <person name="Ramamoorthy G.K."/>
            <person name="Gryganskyi A."/>
            <person name="Culley D."/>
            <person name="Magnuson J.K."/>
            <person name="James T.Y."/>
            <person name="O'Malley M.A."/>
            <person name="Stajich J.E."/>
            <person name="Spatafora J.W."/>
            <person name="Visel A."/>
            <person name="Grigoriev I.V."/>
        </authorList>
    </citation>
    <scope>NUCLEOTIDE SEQUENCE [LARGE SCALE GENOMIC DNA]</scope>
    <source>
        <strain evidence="6 7">NRRL 2496</strain>
    </source>
</reference>
<dbReference type="InterPro" id="IPR036028">
    <property type="entry name" value="SH3-like_dom_sf"/>
</dbReference>
<dbReference type="GO" id="GO:0030479">
    <property type="term" value="C:actin cortical patch"/>
    <property type="evidence" value="ECO:0007669"/>
    <property type="project" value="TreeGrafter"/>
</dbReference>
<feature type="compositionally biased region" description="Low complexity" evidence="3">
    <location>
        <begin position="263"/>
        <end position="285"/>
    </location>
</feature>
<dbReference type="GO" id="GO:1990528">
    <property type="term" value="C:Rvs161p-Rvs167p complex"/>
    <property type="evidence" value="ECO:0007669"/>
    <property type="project" value="TreeGrafter"/>
</dbReference>
<dbReference type="SMART" id="SM00326">
    <property type="entry name" value="SH3"/>
    <property type="match status" value="1"/>
</dbReference>
<evidence type="ECO:0000256" key="2">
    <source>
        <dbReference type="PROSITE-ProRule" id="PRU00192"/>
    </source>
</evidence>
<dbReference type="GO" id="GO:0008289">
    <property type="term" value="F:lipid binding"/>
    <property type="evidence" value="ECO:0007669"/>
    <property type="project" value="TreeGrafter"/>
</dbReference>
<dbReference type="GO" id="GO:0097320">
    <property type="term" value="P:plasma membrane tubulation"/>
    <property type="evidence" value="ECO:0007669"/>
    <property type="project" value="TreeGrafter"/>
</dbReference>
<keyword evidence="7" id="KW-1185">Reference proteome</keyword>
<organism evidence="6 7">
    <name type="scientific">Syncephalastrum racemosum</name>
    <name type="common">Filamentous fungus</name>
    <dbReference type="NCBI Taxonomy" id="13706"/>
    <lineage>
        <taxon>Eukaryota</taxon>
        <taxon>Fungi</taxon>
        <taxon>Fungi incertae sedis</taxon>
        <taxon>Mucoromycota</taxon>
        <taxon>Mucoromycotina</taxon>
        <taxon>Mucoromycetes</taxon>
        <taxon>Mucorales</taxon>
        <taxon>Syncephalastraceae</taxon>
        <taxon>Syncephalastrum</taxon>
    </lineage>
</organism>